<keyword evidence="4" id="KW-1003">Cell membrane</keyword>
<feature type="signal peptide" evidence="19">
    <location>
        <begin position="1"/>
        <end position="25"/>
    </location>
</feature>
<evidence type="ECO:0000259" key="20">
    <source>
        <dbReference type="PROSITE" id="PS50109"/>
    </source>
</evidence>
<evidence type="ECO:0000256" key="15">
    <source>
        <dbReference type="ARBA" id="ARBA00070616"/>
    </source>
</evidence>
<dbReference type="Gene3D" id="1.20.120.160">
    <property type="entry name" value="HPT domain"/>
    <property type="match status" value="1"/>
</dbReference>
<feature type="domain" description="PAC" evidence="23">
    <location>
        <begin position="1053"/>
        <end position="1105"/>
    </location>
</feature>
<dbReference type="NCBIfam" id="TIGR00229">
    <property type="entry name" value="sensory_box"/>
    <property type="match status" value="3"/>
</dbReference>
<sequence>MKFISSVCLLTFILLITSFTQPVFAQSSASVVKGKPITSLSADQLKQMTMNVRYYDEVLTSSISTYVFSGDEKWLDRYIEYEAKLRQLIDDLLIVQLEEDKLLIAQLYEVNNSLVVMQMKAIQAIKAQDRTTAVSIISSAEYNQYKKDLMSALTTYIAQIEKRTASINAESNVLGLTPEEQRWIADNTVRIGIEHWPPIVFMQNDKTPGGLSGEVLSQIIEKSGLQTEYITGSWNDILTQFKQGEIDLLPSAYFIEERKEFGHFSTPYFMVRELFYVKENNFRFRTNLDLSTATIAIQAGFTSIDKIKTLYPEMRVLKTISIEESINKVLAGEADALLDAQIVVNDWVAQNNVQGLRVIDEDVVFPPSLHLYSSKSEKLLQSILQKGLDSIKASDLMNSNNEWLTARNKKQNISEDDFEINYLIGLVIIFVVVLFILGSSMSTLILKNSEKELAAKFSSSYFKKMILTALIILSIVLIAIAFFTERYAKGKHVEATEHNLTTLLTTSQQRLQTWMTYELNSLERFGKNHELLSLIEQILIIPKDAEALKRTPLQAQIRQFFKAREGDLGSIGFFVISPEKINLASQRDSNVGSENFIHKARPELLQKVFEGQSLFLPPMRSDVFLEYENSDHQKHLPSTMFFAAPVINLQGEVIAVITKRINFEGIFSSILTAGSIGNSVETYALDKSGTLLSNVRFEDQIKTIGLLKNNIRSSMNLEITDPGKNLLNTEGVTGQNPDWPLTLMSSHISAGKSGNNLTGYRDYRGVEVIGSWVWDDTLNMGIAAEVDLVDAYEVTTIFRYTIWSILLIALLLLFGGTLFTLKVGTRATKALARSHFELEGLVGERTKALETSIQRTRSIIDTATDGIIVINHQGIIQDFSPAAERIFKYTSAEVMGLNIKMLMPQPYKDEHDGYLSNFLGGGSPKIIGKQREVTGLRKTGETFPMDLSVAEASVGSESFFTGIVRDITKRKQNESAIQREQAMLSSLINSLPDVVFFKDAKGHYLGCNHGFEQLVDKTLSEFIHQDDHAIFPEEIALFFQEKDRQMLLVGQAVSNEEWVTYPDGTEVLLDTIKTPFYSEDGTCLGIIGVSRNITERKKEEQELKKAILEAKEATRSLAKQAQLQQLLIDSVPIPLFYKDAQAKYQGFNKAYEEVFGVRAADLVGLTVTDLTYLPEEDRLLYQAEDNEVIAQQTTVKKEMKIPFADGKLHDTLYWVTGYADSKGNPAGLVGSFIDISNEKENARQLEIAVKSADEATQAKSDFLANMSHEIRTPMNAIIGMSYLAMQTSLSRKQADYVNKIQSSAEALLGIINDILDFSKIEAGKLDLEAVPFNLNDTIDHLVQIISHKSQEKSLELLIDLAPDLPLDLVGDSLRLGQILINLANNSIKFTDQGEIVIRAKPIKQDENNVTVEFSVCDTGIGMTEEQLGRLFQSFSQADASTTRKYGGTGLGLTISKTLTELMQGEIWVESTSGEGSKFFFTATFGLAEENTALIQASPASLVDLPVLIVDDSVAAREILFTMSESLGFKPELAASGAEALEKLTLAEQNNQPYKLVLSDWKMPQMDGIELGEKIISKDFLSAPPKFVIVTAYDRDEMLKLAQHINLASSITKPVGASTLLDTTLKVMGETQSLLPEIQNKRLDISFAESIVGAEILLVEDNEINQQIAVELLEMAGLVVTTATNGKIAVETVENKTFDAVLMDIQMPVMDGYTATKEIRKDEKHIDLPIIAMTANAMSGDREKCIAAGMNDHLPKPINPQDVYKTLAQWVKPTGKVLSDVQLSQMEHDEVDLPNLPEFDVNSALARMAGNVKAYRKTLKKVASSEANAVERIKGAIDIEDYQTALIAAHTLKGVSATIGANFVVPPAEKLELLLSEKVEKGKALVADKLDVLFLECEVKLRQMIVTIENDQLTQQNHENKQSFNAEEVTKLFIVLKEKVDCFDSAASDTLQEILTFVNADNLSSTANELNQALEAYDFDRAESLLIIFEQEIEQLASQGSSEPIKDDVLLAQLIIIEHQIDNFDSTVVDTVDELLDFEIESSVYTTLEKMRDVLSQYDFDAGQALVEQIKASYFKEL</sequence>
<feature type="transmembrane region" description="Helical" evidence="18">
    <location>
        <begin position="800"/>
        <end position="821"/>
    </location>
</feature>
<proteinExistence type="predicted"/>
<evidence type="ECO:0000256" key="8">
    <source>
        <dbReference type="ARBA" id="ARBA00022741"/>
    </source>
</evidence>
<dbReference type="InterPro" id="IPR000014">
    <property type="entry name" value="PAS"/>
</dbReference>
<dbReference type="CDD" id="cd00130">
    <property type="entry name" value="PAS"/>
    <property type="match status" value="3"/>
</dbReference>
<evidence type="ECO:0000256" key="1">
    <source>
        <dbReference type="ARBA" id="ARBA00000085"/>
    </source>
</evidence>
<dbReference type="CDD" id="cd16922">
    <property type="entry name" value="HATPase_EvgS-ArcB-TorS-like"/>
    <property type="match status" value="1"/>
</dbReference>
<dbReference type="CDD" id="cd00082">
    <property type="entry name" value="HisKA"/>
    <property type="match status" value="1"/>
</dbReference>
<dbReference type="SUPFAM" id="SSF55874">
    <property type="entry name" value="ATPase domain of HSP90 chaperone/DNA topoisomerase II/histidine kinase"/>
    <property type="match status" value="1"/>
</dbReference>
<dbReference type="GO" id="GO:0000155">
    <property type="term" value="F:phosphorelay sensor kinase activity"/>
    <property type="evidence" value="ECO:0007669"/>
    <property type="project" value="InterPro"/>
</dbReference>
<feature type="chain" id="PRO_5023062586" description="Sensor protein FixL" evidence="19">
    <location>
        <begin position="26"/>
        <end position="2077"/>
    </location>
</feature>
<dbReference type="SUPFAM" id="SSF52172">
    <property type="entry name" value="CheY-like"/>
    <property type="match status" value="2"/>
</dbReference>
<dbReference type="InterPro" id="IPR011006">
    <property type="entry name" value="CheY-like_superfamily"/>
</dbReference>
<dbReference type="InterPro" id="IPR008207">
    <property type="entry name" value="Sig_transdc_His_kin_Hpt_dom"/>
</dbReference>
<keyword evidence="12" id="KW-0902">Two-component regulatory system</keyword>
<evidence type="ECO:0000256" key="6">
    <source>
        <dbReference type="ARBA" id="ARBA00022679"/>
    </source>
</evidence>
<feature type="domain" description="PAS" evidence="22">
    <location>
        <begin position="1120"/>
        <end position="1192"/>
    </location>
</feature>
<dbReference type="InterPro" id="IPR005467">
    <property type="entry name" value="His_kinase_dom"/>
</dbReference>
<feature type="domain" description="HPt" evidence="24">
    <location>
        <begin position="1810"/>
        <end position="1907"/>
    </location>
</feature>
<dbReference type="FunFam" id="3.30.565.10:FF:000010">
    <property type="entry name" value="Sensor histidine kinase RcsC"/>
    <property type="match status" value="1"/>
</dbReference>
<feature type="domain" description="Histidine kinase" evidence="20">
    <location>
        <begin position="1265"/>
        <end position="1486"/>
    </location>
</feature>
<keyword evidence="19" id="KW-0732">Signal</keyword>
<reference evidence="25 26" key="1">
    <citation type="submission" date="2019-07" db="EMBL/GenBank/DDBJ databases">
        <title>Genomes of sea-ice associated Colwellia species.</title>
        <authorList>
            <person name="Bowman J.P."/>
        </authorList>
    </citation>
    <scope>NUCLEOTIDE SEQUENCE [LARGE SCALE GENOMIC DNA]</scope>
    <source>
        <strain evidence="25 26">ACAM 459</strain>
    </source>
</reference>
<evidence type="ECO:0000256" key="4">
    <source>
        <dbReference type="ARBA" id="ARBA00022475"/>
    </source>
</evidence>
<dbReference type="SMART" id="SM00091">
    <property type="entry name" value="PAS"/>
    <property type="match status" value="3"/>
</dbReference>
<dbReference type="Pfam" id="PF02518">
    <property type="entry name" value="HATPase_c"/>
    <property type="match status" value="1"/>
</dbReference>
<keyword evidence="9" id="KW-0418">Kinase</keyword>
<dbReference type="Pfam" id="PF00512">
    <property type="entry name" value="HisKA"/>
    <property type="match status" value="1"/>
</dbReference>
<dbReference type="Gene3D" id="3.30.565.10">
    <property type="entry name" value="Histidine kinase-like ATPase, C-terminal domain"/>
    <property type="match status" value="1"/>
</dbReference>
<evidence type="ECO:0000256" key="12">
    <source>
        <dbReference type="ARBA" id="ARBA00023012"/>
    </source>
</evidence>
<comment type="catalytic activity">
    <reaction evidence="1">
        <text>ATP + protein L-histidine = ADP + protein N-phospho-L-histidine.</text>
        <dbReference type="EC" id="2.7.13.3"/>
    </reaction>
</comment>
<dbReference type="Pfam" id="PF01627">
    <property type="entry name" value="Hpt"/>
    <property type="match status" value="1"/>
</dbReference>
<evidence type="ECO:0000256" key="3">
    <source>
        <dbReference type="ARBA" id="ARBA00012438"/>
    </source>
</evidence>
<dbReference type="Gene3D" id="3.40.50.2300">
    <property type="match status" value="2"/>
</dbReference>
<dbReference type="SMART" id="SM00388">
    <property type="entry name" value="HisKA"/>
    <property type="match status" value="1"/>
</dbReference>
<evidence type="ECO:0000256" key="9">
    <source>
        <dbReference type="ARBA" id="ARBA00022777"/>
    </source>
</evidence>
<dbReference type="InterPro" id="IPR001789">
    <property type="entry name" value="Sig_transdc_resp-reg_receiver"/>
</dbReference>
<evidence type="ECO:0000256" key="18">
    <source>
        <dbReference type="SAM" id="Phobius"/>
    </source>
</evidence>
<accession>A0A5C6Q3J0</accession>
<evidence type="ECO:0000259" key="23">
    <source>
        <dbReference type="PROSITE" id="PS50113"/>
    </source>
</evidence>
<dbReference type="Pfam" id="PF00072">
    <property type="entry name" value="Response_reg"/>
    <property type="match status" value="2"/>
</dbReference>
<dbReference type="FunFam" id="3.30.450.20:FF:000060">
    <property type="entry name" value="Sensor protein FixL"/>
    <property type="match status" value="1"/>
</dbReference>
<dbReference type="Pfam" id="PF13426">
    <property type="entry name" value="PAS_9"/>
    <property type="match status" value="1"/>
</dbReference>
<feature type="transmembrane region" description="Helical" evidence="18">
    <location>
        <begin position="466"/>
        <end position="484"/>
    </location>
</feature>
<dbReference type="SMART" id="SM00448">
    <property type="entry name" value="REC"/>
    <property type="match status" value="2"/>
</dbReference>
<keyword evidence="10" id="KW-0067">ATP-binding</keyword>
<evidence type="ECO:0000256" key="10">
    <source>
        <dbReference type="ARBA" id="ARBA00022840"/>
    </source>
</evidence>
<feature type="modified residue" description="4-aspartylphosphate" evidence="17">
    <location>
        <position position="1559"/>
    </location>
</feature>
<feature type="domain" description="Response regulatory" evidence="21">
    <location>
        <begin position="1505"/>
        <end position="1627"/>
    </location>
</feature>
<dbReference type="InterPro" id="IPR004358">
    <property type="entry name" value="Sig_transdc_His_kin-like_C"/>
</dbReference>
<feature type="domain" description="PAS" evidence="22">
    <location>
        <begin position="980"/>
        <end position="1047"/>
    </location>
</feature>
<dbReference type="PROSITE" id="PS50109">
    <property type="entry name" value="HIS_KIN"/>
    <property type="match status" value="1"/>
</dbReference>
<dbReference type="InterPro" id="IPR036641">
    <property type="entry name" value="HPT_dom_sf"/>
</dbReference>
<dbReference type="GO" id="GO:0005886">
    <property type="term" value="C:plasma membrane"/>
    <property type="evidence" value="ECO:0007669"/>
    <property type="project" value="UniProtKB-SubCell"/>
</dbReference>
<evidence type="ECO:0000313" key="25">
    <source>
        <dbReference type="EMBL" id="TWX63424.1"/>
    </source>
</evidence>
<dbReference type="Pfam" id="PF08448">
    <property type="entry name" value="PAS_4"/>
    <property type="match status" value="2"/>
</dbReference>
<dbReference type="SUPFAM" id="SSF55785">
    <property type="entry name" value="PYP-like sensor domain (PAS domain)"/>
    <property type="match status" value="3"/>
</dbReference>
<dbReference type="InterPro" id="IPR001610">
    <property type="entry name" value="PAC"/>
</dbReference>
<evidence type="ECO:0000313" key="26">
    <source>
        <dbReference type="Proteomes" id="UP000321822"/>
    </source>
</evidence>
<feature type="transmembrane region" description="Helical" evidence="18">
    <location>
        <begin position="422"/>
        <end position="446"/>
    </location>
</feature>
<dbReference type="PROSITE" id="PS50112">
    <property type="entry name" value="PAS"/>
    <property type="match status" value="3"/>
</dbReference>
<dbReference type="EMBL" id="VOLT01000022">
    <property type="protein sequence ID" value="TWX63424.1"/>
    <property type="molecule type" value="Genomic_DNA"/>
</dbReference>
<dbReference type="EC" id="2.7.13.3" evidence="3"/>
<dbReference type="PROSITE" id="PS50110">
    <property type="entry name" value="RESPONSE_REGULATORY"/>
    <property type="match status" value="2"/>
</dbReference>
<comment type="function">
    <text evidence="14">Putative oxygen sensor; modulates the activity of FixJ, a transcriptional activator of nitrogen fixation fixK gene. FixL probably acts as a kinase that phosphorylates FixJ.</text>
</comment>
<dbReference type="InterPro" id="IPR000700">
    <property type="entry name" value="PAS-assoc_C"/>
</dbReference>
<dbReference type="OrthoDB" id="9810730at2"/>
<evidence type="ECO:0000256" key="16">
    <source>
        <dbReference type="PROSITE-ProRule" id="PRU00110"/>
    </source>
</evidence>
<dbReference type="SMART" id="SM00073">
    <property type="entry name" value="HPT"/>
    <property type="match status" value="1"/>
</dbReference>
<name>A0A5C6Q3J0_9GAMM</name>
<dbReference type="PROSITE" id="PS50113">
    <property type="entry name" value="PAC"/>
    <property type="match status" value="3"/>
</dbReference>
<dbReference type="Gene3D" id="3.30.450.20">
    <property type="entry name" value="PAS domain"/>
    <property type="match status" value="3"/>
</dbReference>
<feature type="domain" description="PAC" evidence="23">
    <location>
        <begin position="1195"/>
        <end position="1247"/>
    </location>
</feature>
<evidence type="ECO:0000256" key="19">
    <source>
        <dbReference type="SAM" id="SignalP"/>
    </source>
</evidence>
<keyword evidence="6" id="KW-0808">Transferase</keyword>
<dbReference type="FunFam" id="1.10.287.130:FF:000003">
    <property type="entry name" value="Histidine kinase"/>
    <property type="match status" value="1"/>
</dbReference>
<dbReference type="GO" id="GO:0005524">
    <property type="term" value="F:ATP binding"/>
    <property type="evidence" value="ECO:0007669"/>
    <property type="project" value="UniProtKB-KW"/>
</dbReference>
<evidence type="ECO:0000256" key="17">
    <source>
        <dbReference type="PROSITE-ProRule" id="PRU00169"/>
    </source>
</evidence>
<feature type="modified residue" description="Phosphohistidine" evidence="16">
    <location>
        <position position="1849"/>
    </location>
</feature>
<dbReference type="Gene3D" id="1.10.287.130">
    <property type="match status" value="1"/>
</dbReference>
<evidence type="ECO:0000256" key="11">
    <source>
        <dbReference type="ARBA" id="ARBA00022989"/>
    </source>
</evidence>
<organism evidence="25 26">
    <name type="scientific">Colwellia demingiae</name>
    <dbReference type="NCBI Taxonomy" id="89401"/>
    <lineage>
        <taxon>Bacteria</taxon>
        <taxon>Pseudomonadati</taxon>
        <taxon>Pseudomonadota</taxon>
        <taxon>Gammaproteobacteria</taxon>
        <taxon>Alteromonadales</taxon>
        <taxon>Colwelliaceae</taxon>
        <taxon>Colwellia</taxon>
    </lineage>
</organism>
<comment type="caution">
    <text evidence="25">The sequence shown here is derived from an EMBL/GenBank/DDBJ whole genome shotgun (WGS) entry which is preliminary data.</text>
</comment>
<evidence type="ECO:0000259" key="21">
    <source>
        <dbReference type="PROSITE" id="PS50110"/>
    </source>
</evidence>
<dbReference type="Gene3D" id="3.40.190.10">
    <property type="entry name" value="Periplasmic binding protein-like II"/>
    <property type="match status" value="2"/>
</dbReference>
<keyword evidence="11 18" id="KW-1133">Transmembrane helix</keyword>
<evidence type="ECO:0000256" key="7">
    <source>
        <dbReference type="ARBA" id="ARBA00022692"/>
    </source>
</evidence>
<dbReference type="PRINTS" id="PR00344">
    <property type="entry name" value="BCTRLSENSOR"/>
</dbReference>
<keyword evidence="8" id="KW-0547">Nucleotide-binding</keyword>
<evidence type="ECO:0000256" key="13">
    <source>
        <dbReference type="ARBA" id="ARBA00023136"/>
    </source>
</evidence>
<dbReference type="SUPFAM" id="SSF47226">
    <property type="entry name" value="Histidine-containing phosphotransfer domain, HPT domain"/>
    <property type="match status" value="1"/>
</dbReference>
<dbReference type="InterPro" id="IPR035965">
    <property type="entry name" value="PAS-like_dom_sf"/>
</dbReference>
<evidence type="ECO:0000256" key="5">
    <source>
        <dbReference type="ARBA" id="ARBA00022553"/>
    </source>
</evidence>
<keyword evidence="26" id="KW-1185">Reference proteome</keyword>
<dbReference type="Proteomes" id="UP000321822">
    <property type="component" value="Unassembled WGS sequence"/>
</dbReference>
<dbReference type="Pfam" id="PF00497">
    <property type="entry name" value="SBP_bac_3"/>
    <property type="match status" value="1"/>
</dbReference>
<dbReference type="RefSeq" id="WP_146791995.1">
    <property type="nucleotide sequence ID" value="NZ_VOLT01000022.1"/>
</dbReference>
<feature type="domain" description="Response regulatory" evidence="21">
    <location>
        <begin position="1654"/>
        <end position="1770"/>
    </location>
</feature>
<keyword evidence="13 18" id="KW-0472">Membrane</keyword>
<dbReference type="PANTHER" id="PTHR45339">
    <property type="entry name" value="HYBRID SIGNAL TRANSDUCTION HISTIDINE KINASE J"/>
    <property type="match status" value="1"/>
</dbReference>
<dbReference type="InterPro" id="IPR036890">
    <property type="entry name" value="HATPase_C_sf"/>
</dbReference>
<dbReference type="InterPro" id="IPR003661">
    <property type="entry name" value="HisK_dim/P_dom"/>
</dbReference>
<feature type="domain" description="PAS" evidence="22">
    <location>
        <begin position="852"/>
        <end position="922"/>
    </location>
</feature>
<dbReference type="CDD" id="cd17546">
    <property type="entry name" value="REC_hyHK_CKI1_RcsC-like"/>
    <property type="match status" value="2"/>
</dbReference>
<protein>
    <recommendedName>
        <fullName evidence="15">Sensor protein FixL</fullName>
        <ecNumber evidence="3">2.7.13.3</ecNumber>
    </recommendedName>
</protein>
<feature type="modified residue" description="4-aspartylphosphate" evidence="17">
    <location>
        <position position="1703"/>
    </location>
</feature>
<dbReference type="SMART" id="SM00086">
    <property type="entry name" value="PAC"/>
    <property type="match status" value="3"/>
</dbReference>
<dbReference type="InterPro" id="IPR036097">
    <property type="entry name" value="HisK_dim/P_sf"/>
</dbReference>
<keyword evidence="7 18" id="KW-0812">Transmembrane</keyword>
<dbReference type="GO" id="GO:0006355">
    <property type="term" value="P:regulation of DNA-templated transcription"/>
    <property type="evidence" value="ECO:0007669"/>
    <property type="project" value="InterPro"/>
</dbReference>
<gene>
    <name evidence="25" type="ORF">ESZ36_22295</name>
</gene>
<keyword evidence="5 17" id="KW-0597">Phosphoprotein</keyword>
<evidence type="ECO:0000256" key="2">
    <source>
        <dbReference type="ARBA" id="ARBA00004651"/>
    </source>
</evidence>
<dbReference type="SMART" id="SM00387">
    <property type="entry name" value="HATPase_c"/>
    <property type="match status" value="1"/>
</dbReference>
<dbReference type="PANTHER" id="PTHR45339:SF1">
    <property type="entry name" value="HYBRID SIGNAL TRANSDUCTION HISTIDINE KINASE J"/>
    <property type="match status" value="1"/>
</dbReference>
<dbReference type="SUPFAM" id="SSF47384">
    <property type="entry name" value="Homodimeric domain of signal transducing histidine kinase"/>
    <property type="match status" value="1"/>
</dbReference>
<dbReference type="InterPro" id="IPR013656">
    <property type="entry name" value="PAS_4"/>
</dbReference>
<evidence type="ECO:0000259" key="22">
    <source>
        <dbReference type="PROSITE" id="PS50112"/>
    </source>
</evidence>
<comment type="subcellular location">
    <subcellularLocation>
        <location evidence="2">Cell membrane</location>
        <topology evidence="2">Multi-pass membrane protein</topology>
    </subcellularLocation>
</comment>
<dbReference type="CDD" id="cd01007">
    <property type="entry name" value="PBP2_BvgS_HisK_like"/>
    <property type="match status" value="1"/>
</dbReference>
<dbReference type="InterPro" id="IPR001638">
    <property type="entry name" value="Solute-binding_3/MltF_N"/>
</dbReference>
<dbReference type="SMART" id="SM00062">
    <property type="entry name" value="PBPb"/>
    <property type="match status" value="1"/>
</dbReference>
<dbReference type="InterPro" id="IPR003594">
    <property type="entry name" value="HATPase_dom"/>
</dbReference>
<evidence type="ECO:0000256" key="14">
    <source>
        <dbReference type="ARBA" id="ARBA00059827"/>
    </source>
</evidence>
<evidence type="ECO:0000259" key="24">
    <source>
        <dbReference type="PROSITE" id="PS50894"/>
    </source>
</evidence>
<dbReference type="SUPFAM" id="SSF53850">
    <property type="entry name" value="Periplasmic binding protein-like II"/>
    <property type="match status" value="1"/>
</dbReference>
<dbReference type="PROSITE" id="PS50894">
    <property type="entry name" value="HPT"/>
    <property type="match status" value="1"/>
</dbReference>
<feature type="domain" description="PAC" evidence="23">
    <location>
        <begin position="929"/>
        <end position="979"/>
    </location>
</feature>